<proteinExistence type="predicted"/>
<evidence type="ECO:0000313" key="2">
    <source>
        <dbReference type="Proteomes" id="UP000008136"/>
    </source>
</evidence>
<organism evidence="1 2">
    <name type="scientific">Archaeoglobus veneficus (strain DSM 11195 / SNP6)</name>
    <dbReference type="NCBI Taxonomy" id="693661"/>
    <lineage>
        <taxon>Archaea</taxon>
        <taxon>Methanobacteriati</taxon>
        <taxon>Methanobacteriota</taxon>
        <taxon>Archaeoglobi</taxon>
        <taxon>Archaeoglobales</taxon>
        <taxon>Archaeoglobaceae</taxon>
        <taxon>Archaeoglobus</taxon>
    </lineage>
</organism>
<accession>F2KSE1</accession>
<dbReference type="Proteomes" id="UP000008136">
    <property type="component" value="Chromosome"/>
</dbReference>
<dbReference type="RefSeq" id="WP_013683576.1">
    <property type="nucleotide sequence ID" value="NC_015320.1"/>
</dbReference>
<name>F2KSE1_ARCVS</name>
<keyword evidence="2" id="KW-1185">Reference proteome</keyword>
<gene>
    <name evidence="1" type="ordered locus">Arcve_0897</name>
</gene>
<sequence>MKYIGRTKVGRAKTNPSTTLAIVRLPVELKNYAGKWAHIWRVNEDAIVIMVLSKTIYTKNNNQNHG</sequence>
<reference evidence="1 2" key="1">
    <citation type="submission" date="2011-03" db="EMBL/GenBank/DDBJ databases">
        <title>The complete genome of Archaeoglobus veneficus SNP6.</title>
        <authorList>
            <consortium name="US DOE Joint Genome Institute (JGI-PGF)"/>
            <person name="Lucas S."/>
            <person name="Copeland A."/>
            <person name="Lapidus A."/>
            <person name="Bruce D."/>
            <person name="Goodwin L."/>
            <person name="Pitluck S."/>
            <person name="Kyrpides N."/>
            <person name="Mavromatis K."/>
            <person name="Pagani I."/>
            <person name="Ivanova N."/>
            <person name="Mikhailova N."/>
            <person name="Lu M."/>
            <person name="Detter J.C."/>
            <person name="Tapia R."/>
            <person name="Han C."/>
            <person name="Land M."/>
            <person name="Hauser L."/>
            <person name="Markowitz V."/>
            <person name="Cheng J.-F."/>
            <person name="Hugenholtz P."/>
            <person name="Woyke T."/>
            <person name="Wu D."/>
            <person name="Spring S."/>
            <person name="Brambilla E."/>
            <person name="Klenk H.-P."/>
            <person name="Eisen J.A."/>
        </authorList>
    </citation>
    <scope>NUCLEOTIDE SEQUENCE [LARGE SCALE GENOMIC DNA]</scope>
    <source>
        <strain>SNP6</strain>
    </source>
</reference>
<dbReference type="KEGG" id="ave:Arcve_0897"/>
<dbReference type="GeneID" id="10394003"/>
<evidence type="ECO:0000313" key="1">
    <source>
        <dbReference type="EMBL" id="AEA46910.1"/>
    </source>
</evidence>
<dbReference type="AlphaFoldDB" id="F2KSE1"/>
<dbReference type="HOGENOM" id="CLU_2820586_0_0_2"/>
<dbReference type="EMBL" id="CP002588">
    <property type="protein sequence ID" value="AEA46910.1"/>
    <property type="molecule type" value="Genomic_DNA"/>
</dbReference>
<dbReference type="STRING" id="693661.Arcve_0897"/>
<protein>
    <submittedName>
        <fullName evidence="1">Uncharacterized protein</fullName>
    </submittedName>
</protein>